<feature type="domain" description="Helix-turn-helix" evidence="1">
    <location>
        <begin position="6"/>
        <end position="51"/>
    </location>
</feature>
<dbReference type="Pfam" id="PF12728">
    <property type="entry name" value="HTH_17"/>
    <property type="match status" value="1"/>
</dbReference>
<organism evidence="2 3">
    <name type="scientific">Peptoanaerobacter stomatis</name>
    <dbReference type="NCBI Taxonomy" id="796937"/>
    <lineage>
        <taxon>Bacteria</taxon>
        <taxon>Bacillati</taxon>
        <taxon>Bacillota</taxon>
        <taxon>Clostridia</taxon>
        <taxon>Peptostreptococcales</taxon>
        <taxon>Filifactoraceae</taxon>
        <taxon>Peptoanaerobacter</taxon>
    </lineage>
</organism>
<evidence type="ECO:0000313" key="2">
    <source>
        <dbReference type="EMBL" id="EHL11164.1"/>
    </source>
</evidence>
<dbReference type="BioCyc" id="EBAC796937-HMP:GMGH-703-MONOMER"/>
<name>G9X2U4_9FIRM</name>
<evidence type="ECO:0000259" key="1">
    <source>
        <dbReference type="Pfam" id="PF12728"/>
    </source>
</evidence>
<dbReference type="InterPro" id="IPR009061">
    <property type="entry name" value="DNA-bd_dom_put_sf"/>
</dbReference>
<comment type="caution">
    <text evidence="2">The sequence shown here is derived from an EMBL/GenBank/DDBJ whole genome shotgun (WGS) entry which is preliminary data.</text>
</comment>
<dbReference type="EMBL" id="AFZE01000056">
    <property type="protein sequence ID" value="EHL11164.1"/>
    <property type="molecule type" value="Genomic_DNA"/>
</dbReference>
<evidence type="ECO:0000313" key="3">
    <source>
        <dbReference type="Proteomes" id="UP000006437"/>
    </source>
</evidence>
<dbReference type="InterPro" id="IPR041657">
    <property type="entry name" value="HTH_17"/>
</dbReference>
<reference evidence="2 3" key="1">
    <citation type="submission" date="2011-08" db="EMBL/GenBank/DDBJ databases">
        <title>The Genome Sequence of Eubacteriaceae bacterium ACC19a.</title>
        <authorList>
            <consortium name="The Broad Institute Genome Sequencing Platform"/>
            <person name="Earl A."/>
            <person name="Ward D."/>
            <person name="Feldgarden M."/>
            <person name="Gevers D."/>
            <person name="Sizova M."/>
            <person name="Hazen A."/>
            <person name="Epstein S."/>
            <person name="Young S.K."/>
            <person name="Zeng Q."/>
            <person name="Gargeya S."/>
            <person name="Fitzgerald M."/>
            <person name="Haas B."/>
            <person name="Abouelleil A."/>
            <person name="Alvarado L."/>
            <person name="Arachchi H.M."/>
            <person name="Berlin A."/>
            <person name="Brown A."/>
            <person name="Chapman S.B."/>
            <person name="Chen Z."/>
            <person name="Dunbar C."/>
            <person name="Freedman E."/>
            <person name="Gearin G."/>
            <person name="Gellesch M."/>
            <person name="Goldberg J."/>
            <person name="Griggs A."/>
            <person name="Gujja S."/>
            <person name="Heiman D."/>
            <person name="Howarth C."/>
            <person name="Larson L."/>
            <person name="Lui A."/>
            <person name="MacDonald P.J.P."/>
            <person name="Montmayeur A."/>
            <person name="Murphy C."/>
            <person name="Neiman D."/>
            <person name="Pearson M."/>
            <person name="Priest M."/>
            <person name="Roberts A."/>
            <person name="Saif S."/>
            <person name="Shea T."/>
            <person name="Shenoy N."/>
            <person name="Sisk P."/>
            <person name="Stolte C."/>
            <person name="Sykes S."/>
            <person name="Wortman J."/>
            <person name="Nusbaum C."/>
            <person name="Birren B."/>
        </authorList>
    </citation>
    <scope>NUCLEOTIDE SEQUENCE [LARGE SCALE GENOMIC DNA]</scope>
    <source>
        <strain evidence="2 3">ACC19a</strain>
    </source>
</reference>
<dbReference type="HOGENOM" id="CLU_181516_0_0_9"/>
<protein>
    <recommendedName>
        <fullName evidence="1">Helix-turn-helix domain-containing protein</fullName>
    </recommendedName>
</protein>
<dbReference type="AlphaFoldDB" id="G9X2U4"/>
<gene>
    <name evidence="2" type="ORF">HMPREF9629_00701</name>
</gene>
<dbReference type="Proteomes" id="UP000006437">
    <property type="component" value="Unassembled WGS sequence"/>
</dbReference>
<accession>G9X2U4</accession>
<sequence length="102" mass="11605">MNERTLLSIEELAKRWGVSVPTIRRMKNEGKIKPVKGFGDVKFNIKDVLKYEGSGELDPLSPLERRRLELEIKNRDNEIARLNGILSQIIAPIGEYIGSITK</sequence>
<proteinExistence type="predicted"/>
<dbReference type="SUPFAM" id="SSF46955">
    <property type="entry name" value="Putative DNA-binding domain"/>
    <property type="match status" value="1"/>
</dbReference>
<dbReference type="RefSeq" id="WP_009524937.1">
    <property type="nucleotide sequence ID" value="NZ_JH414548.1"/>
</dbReference>